<dbReference type="EMBL" id="BMHP01000008">
    <property type="protein sequence ID" value="GGD96480.1"/>
    <property type="molecule type" value="Genomic_DNA"/>
</dbReference>
<organism evidence="2 3">
    <name type="scientific">Paenibacillus nasutitermitis</name>
    <dbReference type="NCBI Taxonomy" id="1652958"/>
    <lineage>
        <taxon>Bacteria</taxon>
        <taxon>Bacillati</taxon>
        <taxon>Bacillota</taxon>
        <taxon>Bacilli</taxon>
        <taxon>Bacillales</taxon>
        <taxon>Paenibacillaceae</taxon>
        <taxon>Paenibacillus</taxon>
    </lineage>
</organism>
<accession>A0A917E1Y7</accession>
<dbReference type="Proteomes" id="UP000612456">
    <property type="component" value="Unassembled WGS sequence"/>
</dbReference>
<dbReference type="SUPFAM" id="SSF56112">
    <property type="entry name" value="Protein kinase-like (PK-like)"/>
    <property type="match status" value="1"/>
</dbReference>
<keyword evidence="3" id="KW-1185">Reference proteome</keyword>
<protein>
    <submittedName>
        <fullName evidence="2">6'-aminoglycoside N-acetyltransferase</fullName>
    </submittedName>
</protein>
<gene>
    <name evidence="2" type="ORF">GCM10010911_64010</name>
</gene>
<comment type="caution">
    <text evidence="2">The sequence shown here is derived from an EMBL/GenBank/DDBJ whole genome shotgun (WGS) entry which is preliminary data.</text>
</comment>
<name>A0A917E1Y7_9BACL</name>
<dbReference type="Gene3D" id="3.90.1200.10">
    <property type="match status" value="1"/>
</dbReference>
<sequence>MPQDYVNKILNVYPNLLIHSVIFNENGQNNTVIEVNNALIFRFPKYQQGVKELKEETRILKHIYKHITLNIPNPIYQNLESQTVGEVFVGYRMIAGKTFDMHAFHSLGHDDLCVIAEQLAQFLFELHSIPLQEESIDHLYQKNLYEYWEDMYKRIQEKLFRYMSKESQVRVEKHFKDFLNDTINFQYEPTYVHGDFGVGNILINHHLPKVAGIIDFGGSHVGDPAVDAAAIISGYGEDFLKKMYVFYPGLQSAESRMRFYRGTFALQEALFGIENDDEQAFKNGIFNYQ</sequence>
<dbReference type="Gene3D" id="3.30.200.20">
    <property type="entry name" value="Phosphorylase Kinase, domain 1"/>
    <property type="match status" value="1"/>
</dbReference>
<dbReference type="AlphaFoldDB" id="A0A917E1Y7"/>
<dbReference type="RefSeq" id="WP_188998964.1">
    <property type="nucleotide sequence ID" value="NZ_BMHP01000008.1"/>
</dbReference>
<reference evidence="2" key="2">
    <citation type="submission" date="2020-09" db="EMBL/GenBank/DDBJ databases">
        <authorList>
            <person name="Sun Q."/>
            <person name="Zhou Y."/>
        </authorList>
    </citation>
    <scope>NUCLEOTIDE SEQUENCE</scope>
    <source>
        <strain evidence="2">CGMCC 1.15178</strain>
    </source>
</reference>
<dbReference type="InterPro" id="IPR011009">
    <property type="entry name" value="Kinase-like_dom_sf"/>
</dbReference>
<dbReference type="PANTHER" id="PTHR21310:SF42">
    <property type="entry name" value="BIFUNCTIONAL AAC_APH"/>
    <property type="match status" value="1"/>
</dbReference>
<proteinExistence type="predicted"/>
<evidence type="ECO:0000313" key="2">
    <source>
        <dbReference type="EMBL" id="GGD96480.1"/>
    </source>
</evidence>
<dbReference type="InterPro" id="IPR002575">
    <property type="entry name" value="Aminoglycoside_PTrfase"/>
</dbReference>
<evidence type="ECO:0000259" key="1">
    <source>
        <dbReference type="Pfam" id="PF01636"/>
    </source>
</evidence>
<feature type="domain" description="Aminoglycoside phosphotransferase" evidence="1">
    <location>
        <begin position="24"/>
        <end position="240"/>
    </location>
</feature>
<dbReference type="PANTHER" id="PTHR21310">
    <property type="entry name" value="AMINOGLYCOSIDE PHOSPHOTRANSFERASE-RELATED-RELATED"/>
    <property type="match status" value="1"/>
</dbReference>
<reference evidence="2" key="1">
    <citation type="journal article" date="2014" name="Int. J. Syst. Evol. Microbiol.">
        <title>Complete genome sequence of Corynebacterium casei LMG S-19264T (=DSM 44701T), isolated from a smear-ripened cheese.</title>
        <authorList>
            <consortium name="US DOE Joint Genome Institute (JGI-PGF)"/>
            <person name="Walter F."/>
            <person name="Albersmeier A."/>
            <person name="Kalinowski J."/>
            <person name="Ruckert C."/>
        </authorList>
    </citation>
    <scope>NUCLEOTIDE SEQUENCE</scope>
    <source>
        <strain evidence="2">CGMCC 1.15178</strain>
    </source>
</reference>
<dbReference type="Pfam" id="PF01636">
    <property type="entry name" value="APH"/>
    <property type="match status" value="1"/>
</dbReference>
<evidence type="ECO:0000313" key="3">
    <source>
        <dbReference type="Proteomes" id="UP000612456"/>
    </source>
</evidence>
<dbReference type="InterPro" id="IPR051678">
    <property type="entry name" value="AGP_Transferase"/>
</dbReference>